<reference evidence="1 3" key="2">
    <citation type="journal article" date="2017" name="Front. Plant Sci.">
        <title>Gene Classification and Mining of Molecular Markers Useful in Red Clover (Trifolium pratense) Breeding.</title>
        <authorList>
            <person name="Istvanek J."/>
            <person name="Dluhosova J."/>
            <person name="Dluhos P."/>
            <person name="Patkova L."/>
            <person name="Nedelnik J."/>
            <person name="Repkova J."/>
        </authorList>
    </citation>
    <scope>NUCLEOTIDE SEQUENCE [LARGE SCALE GENOMIC DNA]</scope>
    <source>
        <strain evidence="3">cv. Tatra</strain>
        <tissue evidence="1">Young leaves</tissue>
    </source>
</reference>
<gene>
    <name evidence="2" type="ORF">L195_g046781</name>
    <name evidence="1" type="ORF">L195_g051826</name>
</gene>
<dbReference type="Proteomes" id="UP000236291">
    <property type="component" value="Unassembled WGS sequence"/>
</dbReference>
<accession>A0A2K3K1S0</accession>
<evidence type="ECO:0000313" key="3">
    <source>
        <dbReference type="Proteomes" id="UP000236291"/>
    </source>
</evidence>
<organism evidence="1 3">
    <name type="scientific">Trifolium pratense</name>
    <name type="common">Red clover</name>
    <dbReference type="NCBI Taxonomy" id="57577"/>
    <lineage>
        <taxon>Eukaryota</taxon>
        <taxon>Viridiplantae</taxon>
        <taxon>Streptophyta</taxon>
        <taxon>Embryophyta</taxon>
        <taxon>Tracheophyta</taxon>
        <taxon>Spermatophyta</taxon>
        <taxon>Magnoliopsida</taxon>
        <taxon>eudicotyledons</taxon>
        <taxon>Gunneridae</taxon>
        <taxon>Pentapetalae</taxon>
        <taxon>rosids</taxon>
        <taxon>fabids</taxon>
        <taxon>Fabales</taxon>
        <taxon>Fabaceae</taxon>
        <taxon>Papilionoideae</taxon>
        <taxon>50 kb inversion clade</taxon>
        <taxon>NPAAA clade</taxon>
        <taxon>Hologalegina</taxon>
        <taxon>IRL clade</taxon>
        <taxon>Trifolieae</taxon>
        <taxon>Trifolium</taxon>
    </lineage>
</organism>
<dbReference type="EMBL" id="ASHM01063536">
    <property type="protein sequence ID" value="PNX90656.1"/>
    <property type="molecule type" value="Genomic_DNA"/>
</dbReference>
<comment type="caution">
    <text evidence="1">The sequence shown here is derived from an EMBL/GenBank/DDBJ whole genome shotgun (WGS) entry which is preliminary data.</text>
</comment>
<proteinExistence type="predicted"/>
<dbReference type="EMBL" id="ASHM01082321">
    <property type="protein sequence ID" value="PNX60243.1"/>
    <property type="molecule type" value="Genomic_DNA"/>
</dbReference>
<evidence type="ECO:0000313" key="1">
    <source>
        <dbReference type="EMBL" id="PNX60243.1"/>
    </source>
</evidence>
<name>A0A2K3K1S0_TRIPR</name>
<reference evidence="1 3" key="1">
    <citation type="journal article" date="2014" name="Am. J. Bot.">
        <title>Genome assembly and annotation for red clover (Trifolium pratense; Fabaceae).</title>
        <authorList>
            <person name="Istvanek J."/>
            <person name="Jaros M."/>
            <person name="Krenek A."/>
            <person name="Repkova J."/>
        </authorList>
    </citation>
    <scope>NUCLEOTIDE SEQUENCE [LARGE SCALE GENOMIC DNA]</scope>
    <source>
        <strain evidence="3">cv. Tatra</strain>
        <tissue evidence="1">Young leaves</tissue>
    </source>
</reference>
<sequence length="126" mass="14684">MVVVWMNLVLQHLREGFFTAELHNWITINIEQPKWSHYWATTVHALWELRKKALHDDYFVMSVKPWEVICSSSNSAGLIATKTALPYRSRSCLFFVCFFCAESISKEGVPNTLEMRPKVANDQYNN</sequence>
<evidence type="ECO:0000313" key="2">
    <source>
        <dbReference type="EMBL" id="PNX90656.1"/>
    </source>
</evidence>
<protein>
    <submittedName>
        <fullName evidence="1">Uncharacterized protein</fullName>
    </submittedName>
</protein>
<dbReference type="AlphaFoldDB" id="A0A2K3K1S0"/>